<dbReference type="NCBIfam" id="TIGR01863">
    <property type="entry name" value="cas_Csd1"/>
    <property type="match status" value="1"/>
</dbReference>
<proteinExistence type="predicted"/>
<reference evidence="1" key="1">
    <citation type="submission" date="2018-06" db="EMBL/GenBank/DDBJ databases">
        <authorList>
            <person name="Zhirakovskaya E."/>
        </authorList>
    </citation>
    <scope>NUCLEOTIDE SEQUENCE</scope>
</reference>
<dbReference type="EMBL" id="UOFI01000012">
    <property type="protein sequence ID" value="VAW61551.1"/>
    <property type="molecule type" value="Genomic_DNA"/>
</dbReference>
<sequence>DCGIAPEGFEKKEIPFIITIDGDGVFKGLEDTREMEGKKKIARSFIVPKTVKRSSGIAANLLWDNPAYLLGKPKPDKEKDSAKLLQRAEEQHMAFVKRIKDASMEPPADEGVVAILRFFEQGESEKVFLHPLWCELEKGGLNVTFRLESDTKLVCQREMVVKFVSSDEGAEDTRQTCLVTGEMDSTARLHTAIKGVWGAQSSGANIVSFNLSAFNSYGKTQGFNAQVGKKAEHAYTTALNRLLARGSRQRLQVGDASTVFWAEKPHKLESWFSDFFGETPKGESAQESESIRALYSSLETGAPPLEEDLVGFYVLGLSPNASRIAVRFWYAGTVGEVVGNIKQHFDDCVIVHGPKEREYLSIFRLLVSTAVQGDAKNIQPNLAGGVMKSILNCTPYPTTLLSSALRRIRAEREVTYPRASLIKALLVRDSRYYKRDGKEVGMSLDKENNNQGYLLGRLFAVLEKAQERANPGLNATIRDRFYGSASSTPGVAFPHLMKLKNHHIAKLKNKGKKGEAVNLEKSIGGIMEGLSDFPGHLSLRDQGRFAVGYYHQRQDFFKKKDEKAN</sequence>
<protein>
    <submittedName>
        <fullName evidence="1">CRISPR-associated protein, Csd1 family</fullName>
    </submittedName>
</protein>
<dbReference type="AlphaFoldDB" id="A0A3B0X195"/>
<evidence type="ECO:0000313" key="1">
    <source>
        <dbReference type="EMBL" id="VAW61551.1"/>
    </source>
</evidence>
<name>A0A3B0X195_9ZZZZ</name>
<feature type="non-terminal residue" evidence="1">
    <location>
        <position position="1"/>
    </location>
</feature>
<gene>
    <name evidence="1" type="ORF">MNBD_GAMMA09-382</name>
</gene>
<dbReference type="Pfam" id="PF09709">
    <property type="entry name" value="Cas_Csd1"/>
    <property type="match status" value="1"/>
</dbReference>
<organism evidence="1">
    <name type="scientific">hydrothermal vent metagenome</name>
    <dbReference type="NCBI Taxonomy" id="652676"/>
    <lineage>
        <taxon>unclassified sequences</taxon>
        <taxon>metagenomes</taxon>
        <taxon>ecological metagenomes</taxon>
    </lineage>
</organism>
<dbReference type="CDD" id="cd09757">
    <property type="entry name" value="Cas8c_I-C"/>
    <property type="match status" value="1"/>
</dbReference>
<dbReference type="InterPro" id="IPR010144">
    <property type="entry name" value="CRISPR-assoc_prot_Csd1-typ"/>
</dbReference>
<accession>A0A3B0X195</accession>